<dbReference type="EMBL" id="SGUG01000038">
    <property type="protein sequence ID" value="MDG0864677.1"/>
    <property type="molecule type" value="Genomic_DNA"/>
</dbReference>
<proteinExistence type="predicted"/>
<gene>
    <name evidence="2" type="ORF">EXJ73_19635</name>
</gene>
<dbReference type="PANTHER" id="PTHR42194">
    <property type="entry name" value="UPF0276 PROTEIN HI_1600"/>
    <property type="match status" value="1"/>
</dbReference>
<dbReference type="PANTHER" id="PTHR42194:SF1">
    <property type="entry name" value="UPF0276 PROTEIN HI_1600"/>
    <property type="match status" value="1"/>
</dbReference>
<dbReference type="NCBIfam" id="NF003818">
    <property type="entry name" value="PRK05409.1"/>
    <property type="match status" value="1"/>
</dbReference>
<name>A0A9X4LLD8_9BURK</name>
<dbReference type="Pfam" id="PF05114">
    <property type="entry name" value="MbnB_TglH_ChrH"/>
    <property type="match status" value="1"/>
</dbReference>
<accession>A0A9X4LLD8</accession>
<feature type="region of interest" description="Disordered" evidence="1">
    <location>
        <begin position="1"/>
        <end position="33"/>
    </location>
</feature>
<organism evidence="2 3">
    <name type="scientific">Pelomonas aquatica</name>
    <dbReference type="NCBI Taxonomy" id="431058"/>
    <lineage>
        <taxon>Bacteria</taxon>
        <taxon>Pseudomonadati</taxon>
        <taxon>Pseudomonadota</taxon>
        <taxon>Betaproteobacteria</taxon>
        <taxon>Burkholderiales</taxon>
        <taxon>Sphaerotilaceae</taxon>
        <taxon>Roseateles</taxon>
    </lineage>
</organism>
<dbReference type="InterPro" id="IPR007801">
    <property type="entry name" value="MbnB/TglH/ChrH"/>
</dbReference>
<protein>
    <submittedName>
        <fullName evidence="2">DUF692 domain-containing protein</fullName>
    </submittedName>
</protein>
<keyword evidence="3" id="KW-1185">Reference proteome</keyword>
<sequence length="311" mass="33483">MPANGSTSPRAAARRKAARPSRSPRSDGLTTATQAPADTCVGIGWRQPHYESLLAQRPPLGFIEVHSENFFADGGIALAVLEAGREAYELSLHGVGLALGSAAGLDDRHLERLARLAERVQPRWVSDHACFARVGSGLHAADLLPIRFDDASLALMAGHVQQVQERLGRPLLVENISAYVGWGGDTLAEPEFFNALTSRSGCGLLLDVNNLFVNARNAGHEPEAAACEAMRWVDAIRPGSVGEIHLAGHCERDDGLVVDDHGSRVRDEVLRVYAHAIGRFGPTPTLIEWDTDVPALDVLLAEARRARALQP</sequence>
<evidence type="ECO:0000256" key="1">
    <source>
        <dbReference type="SAM" id="MobiDB-lite"/>
    </source>
</evidence>
<comment type="caution">
    <text evidence="2">The sequence shown here is derived from an EMBL/GenBank/DDBJ whole genome shotgun (WGS) entry which is preliminary data.</text>
</comment>
<dbReference type="Proteomes" id="UP001152766">
    <property type="component" value="Unassembled WGS sequence"/>
</dbReference>
<dbReference type="AlphaFoldDB" id="A0A9X4LLD8"/>
<dbReference type="SUPFAM" id="SSF51658">
    <property type="entry name" value="Xylose isomerase-like"/>
    <property type="match status" value="1"/>
</dbReference>
<evidence type="ECO:0000313" key="3">
    <source>
        <dbReference type="Proteomes" id="UP001152766"/>
    </source>
</evidence>
<dbReference type="InterPro" id="IPR036237">
    <property type="entry name" value="Xyl_isomerase-like_sf"/>
</dbReference>
<dbReference type="Gene3D" id="3.20.20.150">
    <property type="entry name" value="Divalent-metal-dependent TIM barrel enzymes"/>
    <property type="match status" value="1"/>
</dbReference>
<evidence type="ECO:0000313" key="2">
    <source>
        <dbReference type="EMBL" id="MDG0864677.1"/>
    </source>
</evidence>
<feature type="compositionally biased region" description="Low complexity" evidence="1">
    <location>
        <begin position="1"/>
        <end position="11"/>
    </location>
</feature>
<reference evidence="2" key="1">
    <citation type="submission" date="2019-02" db="EMBL/GenBank/DDBJ databases">
        <title>Draft genome of the type strain Pelomonas aquatica CCUG 52575T.</title>
        <authorList>
            <person name="Gomila M."/>
            <person name="Lalucat J."/>
        </authorList>
    </citation>
    <scope>NUCLEOTIDE SEQUENCE</scope>
    <source>
        <strain evidence="2">CCUG 52575</strain>
    </source>
</reference>